<dbReference type="KEGG" id="acz:Acaty_c0055"/>
<dbReference type="Proteomes" id="UP000005522">
    <property type="component" value="Chromosome"/>
</dbReference>
<dbReference type="Gene3D" id="1.20.120.1490">
    <property type="match status" value="1"/>
</dbReference>
<evidence type="ECO:0000313" key="3">
    <source>
        <dbReference type="Proteomes" id="UP000005522"/>
    </source>
</evidence>
<dbReference type="InterPro" id="IPR012899">
    <property type="entry name" value="LTXXQ"/>
</dbReference>
<evidence type="ECO:0000313" key="2">
    <source>
        <dbReference type="EMBL" id="AIA53947.1"/>
    </source>
</evidence>
<gene>
    <name evidence="2" type="ORF">Acaty_c0055</name>
</gene>
<dbReference type="AlphaFoldDB" id="A0A059ZVL3"/>
<organism evidence="2 3">
    <name type="scientific">Acidithiobacillus caldus (strain ATCC 51756 / DSM 8584 / KU)</name>
    <dbReference type="NCBI Taxonomy" id="637389"/>
    <lineage>
        <taxon>Bacteria</taxon>
        <taxon>Pseudomonadati</taxon>
        <taxon>Pseudomonadota</taxon>
        <taxon>Acidithiobacillia</taxon>
        <taxon>Acidithiobacillales</taxon>
        <taxon>Acidithiobacillaceae</taxon>
        <taxon>Acidithiobacillus</taxon>
    </lineage>
</organism>
<proteinExistence type="predicted"/>
<feature type="signal peptide" evidence="1">
    <location>
        <begin position="1"/>
        <end position="24"/>
    </location>
</feature>
<dbReference type="GO" id="GO:0042597">
    <property type="term" value="C:periplasmic space"/>
    <property type="evidence" value="ECO:0007669"/>
    <property type="project" value="InterPro"/>
</dbReference>
<dbReference type="EMBL" id="CP005986">
    <property type="protein sequence ID" value="AIA53947.1"/>
    <property type="molecule type" value="Genomic_DNA"/>
</dbReference>
<evidence type="ECO:0000256" key="1">
    <source>
        <dbReference type="SAM" id="SignalP"/>
    </source>
</evidence>
<reference evidence="2 3" key="1">
    <citation type="journal article" date="2009" name="J. Bacteriol.">
        <title>Draft genome sequence of the extremely acidophilic bacterium Acidithiobacillus caldus ATCC 51756 reveals metabolic versatility in the genus Acidithiobacillus.</title>
        <authorList>
            <person name="Valdes J."/>
            <person name="Quatrini R."/>
            <person name="Hallberg K."/>
            <person name="Dopson M."/>
            <person name="Valenzuela P.D."/>
            <person name="Holmes D.S."/>
        </authorList>
    </citation>
    <scope>NUCLEOTIDE SEQUENCE [LARGE SCALE GENOMIC DNA]</scope>
    <source>
        <strain evidence="3">ATCC 51756 / DSM 8584 / KU</strain>
    </source>
</reference>
<sequence>MKMFQPAVRFLAASLLLAAPVAFAAGTGAMDGTTANGPAHMGTGPMAGHGPMHGMHPHWGPMARMANAPVPMLLPIVWKHAVELKLTPAQDQELQNWRKAAEQKMRGRWSQWREHNLALRKALLDHAPAATIKPLEDQVLKDHAEMLQEGIAQVEFVHKLLTPAQWQQVTKLYADMEKRQKEWGHPGWKRP</sequence>
<feature type="chain" id="PRO_5001585416" description="Periplasmic heavy metal sensor" evidence="1">
    <location>
        <begin position="25"/>
        <end position="191"/>
    </location>
</feature>
<evidence type="ECO:0008006" key="4">
    <source>
        <dbReference type="Google" id="ProtNLM"/>
    </source>
</evidence>
<dbReference type="RefSeq" id="WP_004869767.1">
    <property type="nucleotide sequence ID" value="NZ_CP005986.1"/>
</dbReference>
<dbReference type="eggNOG" id="ENOG5033MV5">
    <property type="taxonomic scope" value="Bacteria"/>
</dbReference>
<dbReference type="Pfam" id="PF07813">
    <property type="entry name" value="LTXXQ"/>
    <property type="match status" value="1"/>
</dbReference>
<name>A0A059ZVL3_ACICK</name>
<accession>A0A059ZVL3</accession>
<dbReference type="HOGENOM" id="CLU_1465240_0_0_6"/>
<protein>
    <recommendedName>
        <fullName evidence="4">Periplasmic heavy metal sensor</fullName>
    </recommendedName>
</protein>
<keyword evidence="1" id="KW-0732">Signal</keyword>